<protein>
    <submittedName>
        <fullName evidence="1">Uncharacterized protein</fullName>
    </submittedName>
</protein>
<proteinExistence type="predicted"/>
<name>A0A398APM2_BRACM</name>
<accession>A0A398APM2</accession>
<gene>
    <name evidence="1" type="ORF">BRARA_A02364</name>
</gene>
<reference evidence="1 2" key="1">
    <citation type="submission" date="2018-06" db="EMBL/GenBank/DDBJ databases">
        <title>WGS assembly of Brassica rapa FPsc.</title>
        <authorList>
            <person name="Bowman J."/>
            <person name="Kohchi T."/>
            <person name="Yamato K."/>
            <person name="Jenkins J."/>
            <person name="Shu S."/>
            <person name="Ishizaki K."/>
            <person name="Yamaoka S."/>
            <person name="Nishihama R."/>
            <person name="Nakamura Y."/>
            <person name="Berger F."/>
            <person name="Adam C."/>
            <person name="Aki S."/>
            <person name="Althoff F."/>
            <person name="Araki T."/>
            <person name="Arteaga-Vazquez M."/>
            <person name="Balasubrmanian S."/>
            <person name="Bauer D."/>
            <person name="Boehm C."/>
            <person name="Briginshaw L."/>
            <person name="Caballero-Perez J."/>
            <person name="Catarino B."/>
            <person name="Chen F."/>
            <person name="Chiyoda S."/>
            <person name="Chovatia M."/>
            <person name="Davies K."/>
            <person name="Delmans M."/>
            <person name="Demura T."/>
            <person name="Dierschke T."/>
            <person name="Dolan L."/>
            <person name="Dorantes-Acosta A."/>
            <person name="Eklund D."/>
            <person name="Florent S."/>
            <person name="Flores-Sandoval E."/>
            <person name="Fujiyama A."/>
            <person name="Fukuzawa H."/>
            <person name="Galik B."/>
            <person name="Grimanelli D."/>
            <person name="Grimwood J."/>
            <person name="Grossniklaus U."/>
            <person name="Hamada T."/>
            <person name="Haseloff J."/>
            <person name="Hetherington A."/>
            <person name="Higo A."/>
            <person name="Hirakawa Y."/>
            <person name="Hundley H."/>
            <person name="Ikeda Y."/>
            <person name="Inoue K."/>
            <person name="Inoue S."/>
            <person name="Ishida S."/>
            <person name="Jia Q."/>
            <person name="Kakita M."/>
            <person name="Kanazawa T."/>
            <person name="Kawai Y."/>
            <person name="Kawashima T."/>
            <person name="Kennedy M."/>
            <person name="Kinose K."/>
            <person name="Kinoshita T."/>
            <person name="Kohara Y."/>
            <person name="Koide E."/>
            <person name="Komatsu K."/>
            <person name="Kopischke S."/>
            <person name="Kubo M."/>
            <person name="Kyozuka J."/>
            <person name="Lagercrantz U."/>
            <person name="Lin S."/>
            <person name="Lindquist E."/>
            <person name="Lipzen A."/>
            <person name="Lu C."/>
            <person name="Luna E."/>
            <person name="Martienssen R."/>
            <person name="Minamino N."/>
            <person name="Mizutani M."/>
            <person name="Mizutani M."/>
            <person name="Mochizuki N."/>
            <person name="Monte I."/>
            <person name="Mosher R."/>
            <person name="Nagasaki H."/>
            <person name="Nakagami H."/>
            <person name="Naramoto S."/>
            <person name="Nishitani K."/>
            <person name="Ohtani M."/>
            <person name="Okamoto T."/>
            <person name="Okumura M."/>
            <person name="Phillips J."/>
            <person name="Pollak B."/>
            <person name="Reinders A."/>
            <person name="Roevekamp M."/>
            <person name="Sano R."/>
            <person name="Sawa S."/>
            <person name="Schmid M."/>
            <person name="Shirakawa M."/>
            <person name="Solano R."/>
            <person name="Spunde A."/>
            <person name="Suetsugu N."/>
            <person name="Sugano S."/>
            <person name="Sugiyama A."/>
            <person name="Sun R."/>
            <person name="Suzuki Y."/>
            <person name="Takenaka M."/>
            <person name="Takezawa D."/>
            <person name="Tomogane H."/>
            <person name="Tsuzuki M."/>
            <person name="Ueda T."/>
            <person name="Umeda M."/>
            <person name="Ward J."/>
            <person name="Watanabe Y."/>
            <person name="Yazaki K."/>
            <person name="Yokoyama R."/>
            <person name="Yoshitake Y."/>
            <person name="Yotsui I."/>
            <person name="Zachgo S."/>
            <person name="Schmutz J."/>
        </authorList>
    </citation>
    <scope>NUCLEOTIDE SEQUENCE [LARGE SCALE GENOMIC DNA]</scope>
    <source>
        <strain evidence="2">cv. B-3</strain>
    </source>
</reference>
<evidence type="ECO:0000313" key="2">
    <source>
        <dbReference type="Proteomes" id="UP000264353"/>
    </source>
</evidence>
<dbReference type="EMBL" id="CM010628">
    <property type="protein sequence ID" value="RID79645.1"/>
    <property type="molecule type" value="Genomic_DNA"/>
</dbReference>
<evidence type="ECO:0000313" key="1">
    <source>
        <dbReference type="EMBL" id="RID79645.1"/>
    </source>
</evidence>
<organism evidence="1 2">
    <name type="scientific">Brassica campestris</name>
    <name type="common">Field mustard</name>
    <dbReference type="NCBI Taxonomy" id="3711"/>
    <lineage>
        <taxon>Eukaryota</taxon>
        <taxon>Viridiplantae</taxon>
        <taxon>Streptophyta</taxon>
        <taxon>Embryophyta</taxon>
        <taxon>Tracheophyta</taxon>
        <taxon>Spermatophyta</taxon>
        <taxon>Magnoliopsida</taxon>
        <taxon>eudicotyledons</taxon>
        <taxon>Gunneridae</taxon>
        <taxon>Pentapetalae</taxon>
        <taxon>rosids</taxon>
        <taxon>malvids</taxon>
        <taxon>Brassicales</taxon>
        <taxon>Brassicaceae</taxon>
        <taxon>Brassiceae</taxon>
        <taxon>Brassica</taxon>
    </lineage>
</organism>
<dbReference type="Proteomes" id="UP000264353">
    <property type="component" value="Chromosome A1"/>
</dbReference>
<dbReference type="AlphaFoldDB" id="A0A398APM2"/>
<sequence length="107" mass="12896">MWALPAQRLARNLVASGINPDWQWTLQRLQRMGVKGMDSCLAKLLFQTTIYHIWRERNARRHQKPRVSTYCLRRLIYKAMKNRICSLKYKPNHKLEGLLRRWFEVTA</sequence>